<feature type="domain" description="Bacterial bifunctional deaminase-reductase C-terminal" evidence="1">
    <location>
        <begin position="2"/>
        <end position="172"/>
    </location>
</feature>
<sequence length="183" mass="19739">MRKLTAGLFMSIDGVVESPNLWQFDSFDDELGAQMGALMGSVQTAVLGRSGYQDWSAYWPNAGDGDPFGAFINPIEKLVASRTLTGDLAWQNSTLIEGDVLEFLAGLKQTDGGDISLFSSISLTRQLLFAGLLDELTLMIHPVVAGAGRHLFEPDDPTTRLELLRSTITSKGNAVLTYALRAA</sequence>
<evidence type="ECO:0000313" key="2">
    <source>
        <dbReference type="EMBL" id="RFA07961.1"/>
    </source>
</evidence>
<dbReference type="Proteomes" id="UP000256486">
    <property type="component" value="Unassembled WGS sequence"/>
</dbReference>
<dbReference type="GO" id="GO:0009231">
    <property type="term" value="P:riboflavin biosynthetic process"/>
    <property type="evidence" value="ECO:0007669"/>
    <property type="project" value="InterPro"/>
</dbReference>
<gene>
    <name evidence="2" type="ORF">B7R54_01075</name>
</gene>
<evidence type="ECO:0000259" key="1">
    <source>
        <dbReference type="Pfam" id="PF01872"/>
    </source>
</evidence>
<dbReference type="InterPro" id="IPR024072">
    <property type="entry name" value="DHFR-like_dom_sf"/>
</dbReference>
<evidence type="ECO:0000313" key="3">
    <source>
        <dbReference type="Proteomes" id="UP000256486"/>
    </source>
</evidence>
<organism evidence="2 3">
    <name type="scientific">Subtercola boreus</name>
    <dbReference type="NCBI Taxonomy" id="120213"/>
    <lineage>
        <taxon>Bacteria</taxon>
        <taxon>Bacillati</taxon>
        <taxon>Actinomycetota</taxon>
        <taxon>Actinomycetes</taxon>
        <taxon>Micrococcales</taxon>
        <taxon>Microbacteriaceae</taxon>
        <taxon>Subtercola</taxon>
    </lineage>
</organism>
<dbReference type="Pfam" id="PF01872">
    <property type="entry name" value="RibD_C"/>
    <property type="match status" value="1"/>
</dbReference>
<proteinExistence type="predicted"/>
<dbReference type="EMBL" id="NBWZ01000001">
    <property type="protein sequence ID" value="RFA07961.1"/>
    <property type="molecule type" value="Genomic_DNA"/>
</dbReference>
<accession>A0A3E0VDZ5</accession>
<dbReference type="SUPFAM" id="SSF53597">
    <property type="entry name" value="Dihydrofolate reductase-like"/>
    <property type="match status" value="1"/>
</dbReference>
<dbReference type="RefSeq" id="WP_116413380.1">
    <property type="nucleotide sequence ID" value="NZ_NBWZ01000001.1"/>
</dbReference>
<dbReference type="AlphaFoldDB" id="A0A3E0VDZ5"/>
<dbReference type="GO" id="GO:0008703">
    <property type="term" value="F:5-amino-6-(5-phosphoribosylamino)uracil reductase activity"/>
    <property type="evidence" value="ECO:0007669"/>
    <property type="project" value="InterPro"/>
</dbReference>
<name>A0A3E0VDZ5_9MICO</name>
<dbReference type="OrthoDB" id="7342392at2"/>
<keyword evidence="3" id="KW-1185">Reference proteome</keyword>
<protein>
    <submittedName>
        <fullName evidence="2">Deaminase</fullName>
    </submittedName>
</protein>
<dbReference type="Gene3D" id="3.40.430.10">
    <property type="entry name" value="Dihydrofolate Reductase, subunit A"/>
    <property type="match status" value="1"/>
</dbReference>
<dbReference type="InterPro" id="IPR002734">
    <property type="entry name" value="RibDG_C"/>
</dbReference>
<reference evidence="2 3" key="1">
    <citation type="submission" date="2017-04" db="EMBL/GenBank/DDBJ databases">
        <title>Comparative genome analysis of Subtercola boreus.</title>
        <authorList>
            <person name="Cho Y.-J."/>
            <person name="Cho A."/>
            <person name="Kim O.-S."/>
            <person name="Lee J.-I."/>
        </authorList>
    </citation>
    <scope>NUCLEOTIDE SEQUENCE [LARGE SCALE GENOMIC DNA]</scope>
    <source>
        <strain evidence="2 3">K300</strain>
    </source>
</reference>
<comment type="caution">
    <text evidence="2">The sequence shown here is derived from an EMBL/GenBank/DDBJ whole genome shotgun (WGS) entry which is preliminary data.</text>
</comment>